<evidence type="ECO:0000313" key="1">
    <source>
        <dbReference type="EMBL" id="GAA0589130.1"/>
    </source>
</evidence>
<organism evidence="1 2">
    <name type="scientific">Craurococcus roseus</name>
    <dbReference type="NCBI Taxonomy" id="77585"/>
    <lineage>
        <taxon>Bacteria</taxon>
        <taxon>Pseudomonadati</taxon>
        <taxon>Pseudomonadota</taxon>
        <taxon>Alphaproteobacteria</taxon>
        <taxon>Acetobacterales</taxon>
        <taxon>Acetobacteraceae</taxon>
        <taxon>Craurococcus</taxon>
    </lineage>
</organism>
<dbReference type="EMBL" id="BAAAFZ010000046">
    <property type="protein sequence ID" value="GAA0589130.1"/>
    <property type="molecule type" value="Genomic_DNA"/>
</dbReference>
<dbReference type="InterPro" id="IPR021409">
    <property type="entry name" value="DUF3047"/>
</dbReference>
<reference evidence="1 2" key="1">
    <citation type="journal article" date="2019" name="Int. J. Syst. Evol. Microbiol.">
        <title>The Global Catalogue of Microorganisms (GCM) 10K type strain sequencing project: providing services to taxonomists for standard genome sequencing and annotation.</title>
        <authorList>
            <consortium name="The Broad Institute Genomics Platform"/>
            <consortium name="The Broad Institute Genome Sequencing Center for Infectious Disease"/>
            <person name="Wu L."/>
            <person name="Ma J."/>
        </authorList>
    </citation>
    <scope>NUCLEOTIDE SEQUENCE [LARGE SCALE GENOMIC DNA]</scope>
    <source>
        <strain evidence="1 2">JCM 9933</strain>
    </source>
</reference>
<dbReference type="Proteomes" id="UP001501588">
    <property type="component" value="Unassembled WGS sequence"/>
</dbReference>
<evidence type="ECO:0000313" key="2">
    <source>
        <dbReference type="Proteomes" id="UP001501588"/>
    </source>
</evidence>
<keyword evidence="2" id="KW-1185">Reference proteome</keyword>
<name>A0ABN1FEI3_9PROT</name>
<proteinExistence type="predicted"/>
<dbReference type="Pfam" id="PF11249">
    <property type="entry name" value="DUF3047"/>
    <property type="match status" value="1"/>
</dbReference>
<sequence length="174" mass="18886">MQGEGQASFVWRRVEGPPVCLSWRWRVDVGPPPTDLTRRGGDDKALSIAVGFAGWPPDASVWQRTQHRLAQARVGNGRTLPRSVLMYVWGGTGREPAFFATPYLAGLGRMRVLRPADAPRGRWFPERVDLAADWRAAFGGEPPPVEEIAVGTDVDDTASRVDAAVEAPALAPCG</sequence>
<accession>A0ABN1FEI3</accession>
<protein>
    <recommendedName>
        <fullName evidence="3">DUF3047 domain-containing protein</fullName>
    </recommendedName>
</protein>
<gene>
    <name evidence="1" type="ORF">GCM10009416_29620</name>
</gene>
<evidence type="ECO:0008006" key="3">
    <source>
        <dbReference type="Google" id="ProtNLM"/>
    </source>
</evidence>
<comment type="caution">
    <text evidence="1">The sequence shown here is derived from an EMBL/GenBank/DDBJ whole genome shotgun (WGS) entry which is preliminary data.</text>
</comment>